<accession>A0A2H0LPA3</accession>
<feature type="transmembrane region" description="Helical" evidence="1">
    <location>
        <begin position="122"/>
        <end position="141"/>
    </location>
</feature>
<organism evidence="2 3">
    <name type="scientific">Candidatus Abzuiibacterium crystallinum</name>
    <dbReference type="NCBI Taxonomy" id="1974748"/>
    <lineage>
        <taxon>Bacteria</taxon>
        <taxon>Pseudomonadati</taxon>
        <taxon>Candidatus Omnitrophota</taxon>
        <taxon>Candidatus Abzuiibacterium</taxon>
    </lineage>
</organism>
<dbReference type="Gene3D" id="1.10.3730.20">
    <property type="match status" value="1"/>
</dbReference>
<feature type="transmembrane region" description="Helical" evidence="1">
    <location>
        <begin position="93"/>
        <end position="115"/>
    </location>
</feature>
<gene>
    <name evidence="2" type="ORF">COV74_05895</name>
</gene>
<sequence length="144" mass="15149">MESWKMAAILTGVTYGLYNVFTRLAAGKVSDVLGAGLMEIVAAAVLVLVASGLYLRDPSVIQWTKAGLFLSALAGLSIAILSVLYLMTFRLGAPLSVAGPAIVVIGSAVMVFVGLICLREPFTMRLAFGIVLGFSSIYLLMSQS</sequence>
<keyword evidence="1" id="KW-0472">Membrane</keyword>
<dbReference type="AlphaFoldDB" id="A0A2H0LPA3"/>
<dbReference type="EMBL" id="PCVY01000049">
    <property type="protein sequence ID" value="PIQ86207.1"/>
    <property type="molecule type" value="Genomic_DNA"/>
</dbReference>
<dbReference type="Proteomes" id="UP000230859">
    <property type="component" value="Unassembled WGS sequence"/>
</dbReference>
<name>A0A2H0LPA3_9BACT</name>
<keyword evidence="1" id="KW-0812">Transmembrane</keyword>
<evidence type="ECO:0008006" key="4">
    <source>
        <dbReference type="Google" id="ProtNLM"/>
    </source>
</evidence>
<evidence type="ECO:0000313" key="2">
    <source>
        <dbReference type="EMBL" id="PIQ86207.1"/>
    </source>
</evidence>
<proteinExistence type="predicted"/>
<protein>
    <recommendedName>
        <fullName evidence="4">EamA domain-containing protein</fullName>
    </recommendedName>
</protein>
<feature type="transmembrane region" description="Helical" evidence="1">
    <location>
        <begin position="32"/>
        <end position="55"/>
    </location>
</feature>
<feature type="transmembrane region" description="Helical" evidence="1">
    <location>
        <begin position="7"/>
        <end position="26"/>
    </location>
</feature>
<keyword evidence="1" id="KW-1133">Transmembrane helix</keyword>
<evidence type="ECO:0000313" key="3">
    <source>
        <dbReference type="Proteomes" id="UP000230859"/>
    </source>
</evidence>
<evidence type="ECO:0000256" key="1">
    <source>
        <dbReference type="SAM" id="Phobius"/>
    </source>
</evidence>
<feature type="transmembrane region" description="Helical" evidence="1">
    <location>
        <begin position="67"/>
        <end position="87"/>
    </location>
</feature>
<reference evidence="2 3" key="1">
    <citation type="submission" date="2017-09" db="EMBL/GenBank/DDBJ databases">
        <title>Depth-based differentiation of microbial function through sediment-hosted aquifers and enrichment of novel symbionts in the deep terrestrial subsurface.</title>
        <authorList>
            <person name="Probst A.J."/>
            <person name="Ladd B."/>
            <person name="Jarett J.K."/>
            <person name="Geller-Mcgrath D.E."/>
            <person name="Sieber C.M."/>
            <person name="Emerson J.B."/>
            <person name="Anantharaman K."/>
            <person name="Thomas B.C."/>
            <person name="Malmstrom R."/>
            <person name="Stieglmeier M."/>
            <person name="Klingl A."/>
            <person name="Woyke T."/>
            <person name="Ryan C.M."/>
            <person name="Banfield J.F."/>
        </authorList>
    </citation>
    <scope>NUCLEOTIDE SEQUENCE [LARGE SCALE GENOMIC DNA]</scope>
    <source>
        <strain evidence="2">CG11_big_fil_rev_8_21_14_0_20_45_26</strain>
    </source>
</reference>
<comment type="caution">
    <text evidence="2">The sequence shown here is derived from an EMBL/GenBank/DDBJ whole genome shotgun (WGS) entry which is preliminary data.</text>
</comment>